<accession>A0A841L0C6</accession>
<keyword evidence="1" id="KW-0812">Transmembrane</keyword>
<name>A0A841L0C6_9FIRM</name>
<dbReference type="Proteomes" id="UP000579281">
    <property type="component" value="Unassembled WGS sequence"/>
</dbReference>
<evidence type="ECO:0000313" key="3">
    <source>
        <dbReference type="Proteomes" id="UP000579281"/>
    </source>
</evidence>
<evidence type="ECO:0000256" key="1">
    <source>
        <dbReference type="SAM" id="Phobius"/>
    </source>
</evidence>
<proteinExistence type="predicted"/>
<keyword evidence="3" id="KW-1185">Reference proteome</keyword>
<feature type="transmembrane region" description="Helical" evidence="1">
    <location>
        <begin position="38"/>
        <end position="57"/>
    </location>
</feature>
<dbReference type="RefSeq" id="WP_184311146.1">
    <property type="nucleotide sequence ID" value="NZ_JACHEN010000016.1"/>
</dbReference>
<dbReference type="InterPro" id="IPR014245">
    <property type="entry name" value="Spore_III_AF"/>
</dbReference>
<dbReference type="Pfam" id="PF09581">
    <property type="entry name" value="Spore_III_AF"/>
    <property type="match status" value="1"/>
</dbReference>
<gene>
    <name evidence="2" type="ORF">HNQ80_002726</name>
</gene>
<keyword evidence="1" id="KW-0472">Membrane</keyword>
<evidence type="ECO:0000313" key="2">
    <source>
        <dbReference type="EMBL" id="MBB6216622.1"/>
    </source>
</evidence>
<comment type="caution">
    <text evidence="2">The sequence shown here is derived from an EMBL/GenBank/DDBJ whole genome shotgun (WGS) entry which is preliminary data.</text>
</comment>
<dbReference type="NCBIfam" id="TIGR02896">
    <property type="entry name" value="spore_III_AF"/>
    <property type="match status" value="1"/>
</dbReference>
<feature type="transmembrane region" description="Helical" evidence="1">
    <location>
        <begin position="6"/>
        <end position="26"/>
    </location>
</feature>
<keyword evidence="1" id="KW-1133">Transmembrane helix</keyword>
<organism evidence="2 3">
    <name type="scientific">Anaerosolibacter carboniphilus</name>
    <dbReference type="NCBI Taxonomy" id="1417629"/>
    <lineage>
        <taxon>Bacteria</taxon>
        <taxon>Bacillati</taxon>
        <taxon>Bacillota</taxon>
        <taxon>Clostridia</taxon>
        <taxon>Peptostreptococcales</taxon>
        <taxon>Thermotaleaceae</taxon>
        <taxon>Anaerosolibacter</taxon>
    </lineage>
</organism>
<dbReference type="EMBL" id="JACHEN010000016">
    <property type="protein sequence ID" value="MBB6216622.1"/>
    <property type="molecule type" value="Genomic_DNA"/>
</dbReference>
<reference evidence="2 3" key="1">
    <citation type="submission" date="2020-08" db="EMBL/GenBank/DDBJ databases">
        <title>Genomic Encyclopedia of Type Strains, Phase IV (KMG-IV): sequencing the most valuable type-strain genomes for metagenomic binning, comparative biology and taxonomic classification.</title>
        <authorList>
            <person name="Goeker M."/>
        </authorList>
    </citation>
    <scope>NUCLEOTIDE SEQUENCE [LARGE SCALE GENOMIC DNA]</scope>
    <source>
        <strain evidence="2 3">DSM 103526</strain>
    </source>
</reference>
<sequence length="210" mass="24175">MMAFLRTWTLNIVMVVIFISFVELLLPSSSMKKYIKMVVGLLVILVILNPIIELLYGDINVQDEIFKSTVMIEKEALSKDAVEFQGARNQQMISMYKEKIAEHLRDKIGYEYDVRLENVRIEIEEDMSNKDFGKIKEISLVIAKGEKKSDSQITIGSVDQISVEVNSSPEKVMSNREEDSYFISDIKNNISKFYDIEEDNINISMNKTSH</sequence>
<dbReference type="AlphaFoldDB" id="A0A841L0C6"/>
<protein>
    <submittedName>
        <fullName evidence="2">Stage III sporulation protein AF</fullName>
    </submittedName>
</protein>